<sequence>MAIEDADGILLETSDIMTYSKEATFRKEKIASPSDGLALSIIICEPMTAPKGIVQIVHGMCEHKERYIPLMEFLAANGFASVIHDHRGHGESIRSAEDLGYFYEGGFTAMVDDIKAVMERMRMEHPDLPLILLGHSMGSMAVRSFAKRYDNLLSGLIVCGSPSRNSGAPVGRLIARLYALIAGKKCRPRLIQHLAFGSFNRRFRHEGSPNAWVCSDPEIVLNYDQNPLCNFQFTADGFINLFSLMQDAYSTSGWHPSRPDMPVLFISGEDDPCLLDRRRFDEAVRTMRRAGYTDVQSRLYPSMRHEILNETGKETVWHDILTFCSRIATRE</sequence>
<evidence type="ECO:0000313" key="2">
    <source>
        <dbReference type="EMBL" id="HIZ84937.1"/>
    </source>
</evidence>
<gene>
    <name evidence="2" type="ORF">IAC04_00375</name>
</gene>
<evidence type="ECO:0000313" key="3">
    <source>
        <dbReference type="Proteomes" id="UP000824115"/>
    </source>
</evidence>
<dbReference type="Pfam" id="PF12146">
    <property type="entry name" value="Hydrolase_4"/>
    <property type="match status" value="1"/>
</dbReference>
<dbReference type="InterPro" id="IPR051044">
    <property type="entry name" value="MAG_DAG_Lipase"/>
</dbReference>
<dbReference type="SUPFAM" id="SSF53474">
    <property type="entry name" value="alpha/beta-Hydrolases"/>
    <property type="match status" value="1"/>
</dbReference>
<accession>A0A9D2KA54</accession>
<dbReference type="Proteomes" id="UP000824115">
    <property type="component" value="Unassembled WGS sequence"/>
</dbReference>
<dbReference type="InterPro" id="IPR029058">
    <property type="entry name" value="AB_hydrolase_fold"/>
</dbReference>
<organism evidence="2 3">
    <name type="scientific">Candidatus Coprenecus stercoravium</name>
    <dbReference type="NCBI Taxonomy" id="2840735"/>
    <lineage>
        <taxon>Bacteria</taxon>
        <taxon>Pseudomonadati</taxon>
        <taxon>Bacteroidota</taxon>
        <taxon>Bacteroidia</taxon>
        <taxon>Bacteroidales</taxon>
        <taxon>Rikenellaceae</taxon>
        <taxon>Rikenellaceae incertae sedis</taxon>
        <taxon>Candidatus Coprenecus</taxon>
    </lineage>
</organism>
<dbReference type="EMBL" id="DXAW01000013">
    <property type="protein sequence ID" value="HIZ84937.1"/>
    <property type="molecule type" value="Genomic_DNA"/>
</dbReference>
<dbReference type="Gene3D" id="3.40.50.1820">
    <property type="entry name" value="alpha/beta hydrolase"/>
    <property type="match status" value="1"/>
</dbReference>
<evidence type="ECO:0000259" key="1">
    <source>
        <dbReference type="Pfam" id="PF12146"/>
    </source>
</evidence>
<dbReference type="InterPro" id="IPR022742">
    <property type="entry name" value="Hydrolase_4"/>
</dbReference>
<feature type="domain" description="Serine aminopeptidase S33" evidence="1">
    <location>
        <begin position="49"/>
        <end position="311"/>
    </location>
</feature>
<reference evidence="2" key="1">
    <citation type="journal article" date="2021" name="PeerJ">
        <title>Extensive microbial diversity within the chicken gut microbiome revealed by metagenomics and culture.</title>
        <authorList>
            <person name="Gilroy R."/>
            <person name="Ravi A."/>
            <person name="Getino M."/>
            <person name="Pursley I."/>
            <person name="Horton D.L."/>
            <person name="Alikhan N.F."/>
            <person name="Baker D."/>
            <person name="Gharbi K."/>
            <person name="Hall N."/>
            <person name="Watson M."/>
            <person name="Adriaenssens E.M."/>
            <person name="Foster-Nyarko E."/>
            <person name="Jarju S."/>
            <person name="Secka A."/>
            <person name="Antonio M."/>
            <person name="Oren A."/>
            <person name="Chaudhuri R.R."/>
            <person name="La Ragione R."/>
            <person name="Hildebrand F."/>
            <person name="Pallen M.J."/>
        </authorList>
    </citation>
    <scope>NUCLEOTIDE SEQUENCE</scope>
    <source>
        <strain evidence="2">Gambia16-554</strain>
    </source>
</reference>
<reference evidence="2" key="2">
    <citation type="submission" date="2021-04" db="EMBL/GenBank/DDBJ databases">
        <authorList>
            <person name="Gilroy R."/>
        </authorList>
    </citation>
    <scope>NUCLEOTIDE SEQUENCE</scope>
    <source>
        <strain evidence="2">Gambia16-554</strain>
    </source>
</reference>
<comment type="caution">
    <text evidence="2">The sequence shown here is derived from an EMBL/GenBank/DDBJ whole genome shotgun (WGS) entry which is preliminary data.</text>
</comment>
<dbReference type="PANTHER" id="PTHR11614">
    <property type="entry name" value="PHOSPHOLIPASE-RELATED"/>
    <property type="match status" value="1"/>
</dbReference>
<protein>
    <submittedName>
        <fullName evidence="2">Lysophospholipase</fullName>
    </submittedName>
</protein>
<name>A0A9D2KA54_9BACT</name>
<dbReference type="AlphaFoldDB" id="A0A9D2KA54"/>
<proteinExistence type="predicted"/>